<sequence length="202" mass="20674">MTYDSQKFKQLESEVVGNGFRGNIGAGTGGGTATGRETATARDSERLAPLICLDPTTFDSHNLKTLESEVIGNGFRGGIGAGTGGGTATGRETATARDSERLAPLLNLNLMTYDSQKFKQLESEVVGNGFRGGIGAGTGGGTATGGETATARDSERLAPLICLDPTTFDSHNLKNLESGVVGNGFRGSSGARAGSGVTRRSP</sequence>
<protein>
    <submittedName>
        <fullName evidence="2">Uncharacterized protein</fullName>
    </submittedName>
</protein>
<evidence type="ECO:0000256" key="1">
    <source>
        <dbReference type="SAM" id="MobiDB-lite"/>
    </source>
</evidence>
<feature type="compositionally biased region" description="Gly residues" evidence="1">
    <location>
        <begin position="21"/>
        <end position="33"/>
    </location>
</feature>
<organism evidence="2 3">
    <name type="scientific">Triparma columacea</name>
    <dbReference type="NCBI Taxonomy" id="722753"/>
    <lineage>
        <taxon>Eukaryota</taxon>
        <taxon>Sar</taxon>
        <taxon>Stramenopiles</taxon>
        <taxon>Ochrophyta</taxon>
        <taxon>Bolidophyceae</taxon>
        <taxon>Parmales</taxon>
        <taxon>Triparmaceae</taxon>
        <taxon>Triparma</taxon>
    </lineage>
</organism>
<evidence type="ECO:0000313" key="3">
    <source>
        <dbReference type="Proteomes" id="UP001165065"/>
    </source>
</evidence>
<accession>A0A9W7LBX3</accession>
<gene>
    <name evidence="2" type="ORF">TrCOL_g10957</name>
</gene>
<keyword evidence="3" id="KW-1185">Reference proteome</keyword>
<dbReference type="AlphaFoldDB" id="A0A9W7LBX3"/>
<feature type="region of interest" description="Disordered" evidence="1">
    <location>
        <begin position="21"/>
        <end position="41"/>
    </location>
</feature>
<proteinExistence type="predicted"/>
<name>A0A9W7LBX3_9STRA</name>
<dbReference type="Proteomes" id="UP001165065">
    <property type="component" value="Unassembled WGS sequence"/>
</dbReference>
<dbReference type="EMBL" id="BRYA01001471">
    <property type="protein sequence ID" value="GMI44173.1"/>
    <property type="molecule type" value="Genomic_DNA"/>
</dbReference>
<reference evidence="3" key="1">
    <citation type="journal article" date="2023" name="Commun. Biol.">
        <title>Genome analysis of Parmales, the sister group of diatoms, reveals the evolutionary specialization of diatoms from phago-mixotrophs to photoautotrophs.</title>
        <authorList>
            <person name="Ban H."/>
            <person name="Sato S."/>
            <person name="Yoshikawa S."/>
            <person name="Yamada K."/>
            <person name="Nakamura Y."/>
            <person name="Ichinomiya M."/>
            <person name="Sato N."/>
            <person name="Blanc-Mathieu R."/>
            <person name="Endo H."/>
            <person name="Kuwata A."/>
            <person name="Ogata H."/>
        </authorList>
    </citation>
    <scope>NUCLEOTIDE SEQUENCE [LARGE SCALE GENOMIC DNA]</scope>
</reference>
<evidence type="ECO:0000313" key="2">
    <source>
        <dbReference type="EMBL" id="GMI44173.1"/>
    </source>
</evidence>
<comment type="caution">
    <text evidence="2">The sequence shown here is derived from an EMBL/GenBank/DDBJ whole genome shotgun (WGS) entry which is preliminary data.</text>
</comment>